<dbReference type="Pfam" id="PF13377">
    <property type="entry name" value="Peripla_BP_3"/>
    <property type="match status" value="1"/>
</dbReference>
<name>A0A917YT20_9ALTE</name>
<dbReference type="RefSeq" id="WP_188689860.1">
    <property type="nucleotide sequence ID" value="NZ_BMLS01000001.1"/>
</dbReference>
<evidence type="ECO:0000259" key="5">
    <source>
        <dbReference type="PROSITE" id="PS50932"/>
    </source>
</evidence>
<protein>
    <submittedName>
        <fullName evidence="6">DNA-binding transcriptional regulator CytR</fullName>
    </submittedName>
</protein>
<evidence type="ECO:0000313" key="7">
    <source>
        <dbReference type="Proteomes" id="UP000606935"/>
    </source>
</evidence>
<evidence type="ECO:0000313" key="6">
    <source>
        <dbReference type="EMBL" id="GGO64820.1"/>
    </source>
</evidence>
<dbReference type="PANTHER" id="PTHR30146">
    <property type="entry name" value="LACI-RELATED TRANSCRIPTIONAL REPRESSOR"/>
    <property type="match status" value="1"/>
</dbReference>
<dbReference type="AlphaFoldDB" id="A0A917YT20"/>
<dbReference type="GO" id="GO:0000976">
    <property type="term" value="F:transcription cis-regulatory region binding"/>
    <property type="evidence" value="ECO:0007669"/>
    <property type="project" value="TreeGrafter"/>
</dbReference>
<dbReference type="CDD" id="cd06284">
    <property type="entry name" value="PBP1_LacI-like"/>
    <property type="match status" value="1"/>
</dbReference>
<reference evidence="6" key="1">
    <citation type="journal article" date="2014" name="Int. J. Syst. Evol. Microbiol.">
        <title>Complete genome sequence of Corynebacterium casei LMG S-19264T (=DSM 44701T), isolated from a smear-ripened cheese.</title>
        <authorList>
            <consortium name="US DOE Joint Genome Institute (JGI-PGF)"/>
            <person name="Walter F."/>
            <person name="Albersmeier A."/>
            <person name="Kalinowski J."/>
            <person name="Ruckert C."/>
        </authorList>
    </citation>
    <scope>NUCLEOTIDE SEQUENCE</scope>
    <source>
        <strain evidence="6">CGMCC 1.7086</strain>
    </source>
</reference>
<dbReference type="Gene3D" id="3.40.50.2300">
    <property type="match status" value="2"/>
</dbReference>
<keyword evidence="3 6" id="KW-0238">DNA-binding</keyword>
<comment type="caution">
    <text evidence="6">The sequence shown here is derived from an EMBL/GenBank/DDBJ whole genome shotgun (WGS) entry which is preliminary data.</text>
</comment>
<dbReference type="CDD" id="cd01392">
    <property type="entry name" value="HTH_LacI"/>
    <property type="match status" value="1"/>
</dbReference>
<keyword evidence="7" id="KW-1185">Reference proteome</keyword>
<keyword evidence="1" id="KW-0678">Repressor</keyword>
<keyword evidence="2" id="KW-0805">Transcription regulation</keyword>
<feature type="domain" description="HTH lacI-type" evidence="5">
    <location>
        <begin position="2"/>
        <end position="56"/>
    </location>
</feature>
<keyword evidence="4" id="KW-0804">Transcription</keyword>
<dbReference type="EMBL" id="BMLS01000001">
    <property type="protein sequence ID" value="GGO64820.1"/>
    <property type="molecule type" value="Genomic_DNA"/>
</dbReference>
<dbReference type="PROSITE" id="PS50932">
    <property type="entry name" value="HTH_LACI_2"/>
    <property type="match status" value="1"/>
</dbReference>
<dbReference type="SUPFAM" id="SSF47413">
    <property type="entry name" value="lambda repressor-like DNA-binding domains"/>
    <property type="match status" value="1"/>
</dbReference>
<dbReference type="SUPFAM" id="SSF53822">
    <property type="entry name" value="Periplasmic binding protein-like I"/>
    <property type="match status" value="1"/>
</dbReference>
<dbReference type="PANTHER" id="PTHR30146:SF151">
    <property type="entry name" value="HTH-TYPE TRANSCRIPTIONAL REPRESSOR CYTR"/>
    <property type="match status" value="1"/>
</dbReference>
<dbReference type="InterPro" id="IPR046335">
    <property type="entry name" value="LacI/GalR-like_sensor"/>
</dbReference>
<sequence>MTNIKKVSELAGVSTATVSRTLKSPELVTEHTREKVMKAVQQAGYRPNWLATSVKTGRSNSIVVLVPNLVNPFFMRIIEGIEQGAQEKGYSVLLGDTQGKASREHEYASMVLTNRADGLIQLDHSFPFSANDAALAEKVPMVSVCERIEGERRYPFIELDNYAAGRALTHHLISYGHSRFGIIAGQRTSQIHHDRLAGIKSVLKEEGIDFADNMLVGGSYRIETGIEGIQQLFDRDVPVPPTAVFCFNDDIAVGALYELKRRGLRVPQDVSITGFDNVKVSAYMDPPLTTVDQPAYEMGRRAVDVLAQLINRQPLQRTREILPFQLLERGSTGPVKI</sequence>
<dbReference type="InterPro" id="IPR028082">
    <property type="entry name" value="Peripla_BP_I"/>
</dbReference>
<dbReference type="Gene3D" id="1.10.260.40">
    <property type="entry name" value="lambda repressor-like DNA-binding domains"/>
    <property type="match status" value="1"/>
</dbReference>
<accession>A0A917YT20</accession>
<evidence type="ECO:0000256" key="1">
    <source>
        <dbReference type="ARBA" id="ARBA00022491"/>
    </source>
</evidence>
<dbReference type="Proteomes" id="UP000606935">
    <property type="component" value="Unassembled WGS sequence"/>
</dbReference>
<dbReference type="InterPro" id="IPR000843">
    <property type="entry name" value="HTH_LacI"/>
</dbReference>
<dbReference type="GO" id="GO:0003700">
    <property type="term" value="F:DNA-binding transcription factor activity"/>
    <property type="evidence" value="ECO:0007669"/>
    <property type="project" value="TreeGrafter"/>
</dbReference>
<gene>
    <name evidence="6" type="primary">cytR</name>
    <name evidence="6" type="ORF">GCM10010982_05160</name>
</gene>
<evidence type="ECO:0000256" key="3">
    <source>
        <dbReference type="ARBA" id="ARBA00023125"/>
    </source>
</evidence>
<evidence type="ECO:0000256" key="2">
    <source>
        <dbReference type="ARBA" id="ARBA00023015"/>
    </source>
</evidence>
<dbReference type="InterPro" id="IPR010982">
    <property type="entry name" value="Lambda_DNA-bd_dom_sf"/>
</dbReference>
<dbReference type="Pfam" id="PF00356">
    <property type="entry name" value="LacI"/>
    <property type="match status" value="1"/>
</dbReference>
<evidence type="ECO:0000256" key="4">
    <source>
        <dbReference type="ARBA" id="ARBA00023163"/>
    </source>
</evidence>
<dbReference type="SMART" id="SM00354">
    <property type="entry name" value="HTH_LACI"/>
    <property type="match status" value="1"/>
</dbReference>
<proteinExistence type="predicted"/>
<reference evidence="6" key="2">
    <citation type="submission" date="2020-09" db="EMBL/GenBank/DDBJ databases">
        <authorList>
            <person name="Sun Q."/>
            <person name="Zhou Y."/>
        </authorList>
    </citation>
    <scope>NUCLEOTIDE SEQUENCE</scope>
    <source>
        <strain evidence="6">CGMCC 1.7086</strain>
    </source>
</reference>
<organism evidence="6 7">
    <name type="scientific">Bowmanella pacifica</name>
    <dbReference type="NCBI Taxonomy" id="502051"/>
    <lineage>
        <taxon>Bacteria</taxon>
        <taxon>Pseudomonadati</taxon>
        <taxon>Pseudomonadota</taxon>
        <taxon>Gammaproteobacteria</taxon>
        <taxon>Alteromonadales</taxon>
        <taxon>Alteromonadaceae</taxon>
        <taxon>Bowmanella</taxon>
    </lineage>
</organism>